<feature type="compositionally biased region" description="Polar residues" evidence="1">
    <location>
        <begin position="126"/>
        <end position="135"/>
    </location>
</feature>
<dbReference type="SUPFAM" id="SSF64167">
    <property type="entry name" value="SurE-like"/>
    <property type="match status" value="2"/>
</dbReference>
<comment type="caution">
    <text evidence="3">The sequence shown here is derived from an EMBL/GenBank/DDBJ whole genome shotgun (WGS) entry which is preliminary data.</text>
</comment>
<feature type="region of interest" description="Disordered" evidence="1">
    <location>
        <begin position="1"/>
        <end position="21"/>
    </location>
</feature>
<dbReference type="GO" id="GO:0016787">
    <property type="term" value="F:hydrolase activity"/>
    <property type="evidence" value="ECO:0007669"/>
    <property type="project" value="InterPro"/>
</dbReference>
<proteinExistence type="predicted"/>
<dbReference type="Pfam" id="PF01975">
    <property type="entry name" value="SurE"/>
    <property type="match status" value="2"/>
</dbReference>
<evidence type="ECO:0000256" key="1">
    <source>
        <dbReference type="SAM" id="MobiDB-lite"/>
    </source>
</evidence>
<dbReference type="InterPro" id="IPR002828">
    <property type="entry name" value="SurE-like_Pase/nucleotidase"/>
</dbReference>
<reference evidence="3 4" key="1">
    <citation type="submission" date="2016-03" db="EMBL/GenBank/DDBJ databases">
        <title>Whole genome sequencing of Grifola frondosa 9006-11.</title>
        <authorList>
            <person name="Min B."/>
            <person name="Park H."/>
            <person name="Kim J.-G."/>
            <person name="Cho H."/>
            <person name="Oh Y.-L."/>
            <person name="Kong W.-S."/>
            <person name="Choi I.-G."/>
        </authorList>
    </citation>
    <scope>NUCLEOTIDE SEQUENCE [LARGE SCALE GENOMIC DNA]</scope>
    <source>
        <strain evidence="3 4">9006-11</strain>
    </source>
</reference>
<dbReference type="EMBL" id="LUGG01000001">
    <property type="protein sequence ID" value="OBZ78833.1"/>
    <property type="molecule type" value="Genomic_DNA"/>
</dbReference>
<evidence type="ECO:0000313" key="4">
    <source>
        <dbReference type="Proteomes" id="UP000092993"/>
    </source>
</evidence>
<feature type="domain" description="Survival protein SurE-like phosphatase/nucleotidase" evidence="2">
    <location>
        <begin position="177"/>
        <end position="275"/>
    </location>
</feature>
<protein>
    <recommendedName>
        <fullName evidence="2">Survival protein SurE-like phosphatase/nucleotidase domain-containing protein</fullName>
    </recommendedName>
</protein>
<dbReference type="Proteomes" id="UP000092993">
    <property type="component" value="Unassembled WGS sequence"/>
</dbReference>
<organism evidence="3 4">
    <name type="scientific">Grifola frondosa</name>
    <name type="common">Maitake</name>
    <name type="synonym">Polyporus frondosus</name>
    <dbReference type="NCBI Taxonomy" id="5627"/>
    <lineage>
        <taxon>Eukaryota</taxon>
        <taxon>Fungi</taxon>
        <taxon>Dikarya</taxon>
        <taxon>Basidiomycota</taxon>
        <taxon>Agaricomycotina</taxon>
        <taxon>Agaricomycetes</taxon>
        <taxon>Polyporales</taxon>
        <taxon>Grifolaceae</taxon>
        <taxon>Grifola</taxon>
    </lineage>
</organism>
<keyword evidence="4" id="KW-1185">Reference proteome</keyword>
<accession>A0A1C7MPT0</accession>
<dbReference type="OrthoDB" id="202825at2759"/>
<dbReference type="GO" id="GO:0000932">
    <property type="term" value="C:P-body"/>
    <property type="evidence" value="ECO:0007669"/>
    <property type="project" value="TreeGrafter"/>
</dbReference>
<feature type="region of interest" description="Disordered" evidence="1">
    <location>
        <begin position="126"/>
        <end position="149"/>
    </location>
</feature>
<feature type="domain" description="Survival protein SurE-like phosphatase/nucleotidase" evidence="2">
    <location>
        <begin position="15"/>
        <end position="64"/>
    </location>
</feature>
<feature type="compositionally biased region" description="Low complexity" evidence="1">
    <location>
        <begin position="1"/>
        <end position="13"/>
    </location>
</feature>
<dbReference type="PANTHER" id="PTHR47551:SF1">
    <property type="entry name" value="TUBULIN--TYROSINE LIGASE PBY1-RELATED"/>
    <property type="match status" value="1"/>
</dbReference>
<dbReference type="InterPro" id="IPR036523">
    <property type="entry name" value="SurE-like_sf"/>
</dbReference>
<sequence length="380" mass="42545">MSGSKKLMSLLSPKNDDGPPGHESPYIYGLYRHLTRDLGWDVRVVIPSSQKSWIGKAYHITELITGRYYYPRDPGTLTIPTLRAFITLAAQMGRARSQNNRDLSKKGRSRSGFYWMARSSPDTCNLCEHSTSQSIPRRDRSPNIRSKSRTQQFRQVHLHPLFPPHPLTHIPPPAAFALSSGTIGAALSSSLSQIRSIALSYGTVVHPTPASFHEPAHLLSAQIVSHLWEHWGADVGGLRNGEVDLYNVNIPMIADLLSADGLKICWTRMWRNSYGRAYRRPATPRRKTQSALLARIPRMRTPAVRLRVWGTGRRARRTSGIWCSRSDQPQLASLPVGSDGWAISKGWVSVTPIRASFAEPAEWSADTIADIETKVWKIKL</sequence>
<gene>
    <name evidence="3" type="ORF">A0H81_01156</name>
</gene>
<evidence type="ECO:0000259" key="2">
    <source>
        <dbReference type="Pfam" id="PF01975"/>
    </source>
</evidence>
<dbReference type="PANTHER" id="PTHR47551">
    <property type="entry name" value="TUBULIN--TYROSINE LIGASE PBY1-RELATED"/>
    <property type="match status" value="1"/>
</dbReference>
<dbReference type="STRING" id="5627.A0A1C7MPT0"/>
<evidence type="ECO:0000313" key="3">
    <source>
        <dbReference type="EMBL" id="OBZ78833.1"/>
    </source>
</evidence>
<name>A0A1C7MPT0_GRIFR</name>
<dbReference type="OMA" id="PENDWVV"/>
<dbReference type="AlphaFoldDB" id="A0A1C7MPT0"/>
<dbReference type="InterPro" id="IPR027746">
    <property type="entry name" value="TTL"/>
</dbReference>
<dbReference type="Gene3D" id="3.40.1210.10">
    <property type="entry name" value="Survival protein SurE-like phosphatase/nucleotidase"/>
    <property type="match status" value="2"/>
</dbReference>